<sequence length="77" mass="8495">MVIGGVLGMLEKSEKQSFCLLSIIVSEFTFKSLLDSSQKNFSSVGSIVLLEIVPTGAVIHSFILFFGLKREFSYKDS</sequence>
<gene>
    <name evidence="2" type="ORF">UL82_07505</name>
</gene>
<evidence type="ECO:0000313" key="2">
    <source>
        <dbReference type="EMBL" id="AKE41662.1"/>
    </source>
</evidence>
<keyword evidence="3" id="KW-1185">Reference proteome</keyword>
<dbReference type="HOGENOM" id="CLU_2632138_0_0_11"/>
<dbReference type="Proteomes" id="UP000033457">
    <property type="component" value="Chromosome"/>
</dbReference>
<evidence type="ECO:0000313" key="3">
    <source>
        <dbReference type="Proteomes" id="UP000033457"/>
    </source>
</evidence>
<accession>A0A0F6R0C8</accession>
<evidence type="ECO:0000256" key="1">
    <source>
        <dbReference type="SAM" id="Phobius"/>
    </source>
</evidence>
<keyword evidence="1" id="KW-0812">Transmembrane</keyword>
<dbReference type="KEGG" id="cku:UL82_07505"/>
<feature type="transmembrane region" description="Helical" evidence="1">
    <location>
        <begin position="46"/>
        <end position="68"/>
    </location>
</feature>
<reference evidence="2 3" key="1">
    <citation type="journal article" date="2015" name="Genome Announc.">
        <title>Complete Genome Sequence of Corynebacterium kutscheri DSM 20755, a Corynebacterial Type Strain with Remarkably Low G+C Content of Chromosomal DNA.</title>
        <authorList>
            <person name="Ruckert C."/>
            <person name="Albersmeier A."/>
            <person name="Winkler A."/>
            <person name="Tauch A."/>
        </authorList>
    </citation>
    <scope>NUCLEOTIDE SEQUENCE [LARGE SCALE GENOMIC DNA]</scope>
    <source>
        <strain evidence="2 3">DSM 20755</strain>
    </source>
</reference>
<keyword evidence="1" id="KW-1133">Transmembrane helix</keyword>
<proteinExistence type="predicted"/>
<organism evidence="2 3">
    <name type="scientific">Corynebacterium kutscheri</name>
    <dbReference type="NCBI Taxonomy" id="35755"/>
    <lineage>
        <taxon>Bacteria</taxon>
        <taxon>Bacillati</taxon>
        <taxon>Actinomycetota</taxon>
        <taxon>Actinomycetes</taxon>
        <taxon>Mycobacteriales</taxon>
        <taxon>Corynebacteriaceae</taxon>
        <taxon>Corynebacterium</taxon>
    </lineage>
</organism>
<dbReference type="EMBL" id="CP011312">
    <property type="protein sequence ID" value="AKE41662.1"/>
    <property type="molecule type" value="Genomic_DNA"/>
</dbReference>
<name>A0A0F6R0C8_9CORY</name>
<dbReference type="AlphaFoldDB" id="A0A0F6R0C8"/>
<protein>
    <submittedName>
        <fullName evidence="2">Uncharacterized protein</fullName>
    </submittedName>
</protein>
<keyword evidence="1" id="KW-0472">Membrane</keyword>